<accession>A0AAV7ZC76</accession>
<evidence type="ECO:0000313" key="1">
    <source>
        <dbReference type="EMBL" id="KAJ3438337.1"/>
    </source>
</evidence>
<proteinExistence type="predicted"/>
<dbReference type="EMBL" id="JANTQA010000033">
    <property type="protein sequence ID" value="KAJ3438337.1"/>
    <property type="molecule type" value="Genomic_DNA"/>
</dbReference>
<organism evidence="1 2">
    <name type="scientific">Anaeramoeba flamelloides</name>
    <dbReference type="NCBI Taxonomy" id="1746091"/>
    <lineage>
        <taxon>Eukaryota</taxon>
        <taxon>Metamonada</taxon>
        <taxon>Anaeramoebidae</taxon>
        <taxon>Anaeramoeba</taxon>
    </lineage>
</organism>
<evidence type="ECO:0000313" key="2">
    <source>
        <dbReference type="Proteomes" id="UP001146793"/>
    </source>
</evidence>
<dbReference type="AlphaFoldDB" id="A0AAV7ZC76"/>
<comment type="caution">
    <text evidence="1">The sequence shown here is derived from an EMBL/GenBank/DDBJ whole genome shotgun (WGS) entry which is preliminary data.</text>
</comment>
<sequence length="133" mass="15627">MNTKIRLLAFGLFLIALFLGSLFHISDFNTIKPDLCKESEFKLSNYSKTAENKVKIDEAESFVIALEYEVEESYNCSSDDSTVRDKWPEVYEMDEETRRDFELAAQKKCKKTVCKDIIALWDLWEECHTIEYE</sequence>
<name>A0AAV7ZC76_9EUKA</name>
<gene>
    <name evidence="1" type="ORF">M0812_17520</name>
</gene>
<reference evidence="1" key="1">
    <citation type="submission" date="2022-08" db="EMBL/GenBank/DDBJ databases">
        <title>Novel sulphate-reducing endosymbionts in the free-living metamonad Anaeramoeba.</title>
        <authorList>
            <person name="Jerlstrom-Hultqvist J."/>
            <person name="Cepicka I."/>
            <person name="Gallot-Lavallee L."/>
            <person name="Salas-Leiva D."/>
            <person name="Curtis B.A."/>
            <person name="Zahonova K."/>
            <person name="Pipaliya S."/>
            <person name="Dacks J."/>
            <person name="Roger A.J."/>
        </authorList>
    </citation>
    <scope>NUCLEOTIDE SEQUENCE</scope>
    <source>
        <strain evidence="1">Busselton2</strain>
    </source>
</reference>
<dbReference type="Proteomes" id="UP001146793">
    <property type="component" value="Unassembled WGS sequence"/>
</dbReference>
<protein>
    <submittedName>
        <fullName evidence="1">Uncharacterized protein</fullName>
    </submittedName>
</protein>